<dbReference type="Proteomes" id="UP000607559">
    <property type="component" value="Unassembled WGS sequence"/>
</dbReference>
<organism evidence="2 3">
    <name type="scientific">Puia dinghuensis</name>
    <dbReference type="NCBI Taxonomy" id="1792502"/>
    <lineage>
        <taxon>Bacteria</taxon>
        <taxon>Pseudomonadati</taxon>
        <taxon>Bacteroidota</taxon>
        <taxon>Chitinophagia</taxon>
        <taxon>Chitinophagales</taxon>
        <taxon>Chitinophagaceae</taxon>
        <taxon>Puia</taxon>
    </lineage>
</organism>
<dbReference type="Pfam" id="PF07099">
    <property type="entry name" value="DUF1361"/>
    <property type="match status" value="1"/>
</dbReference>
<feature type="transmembrane region" description="Helical" evidence="1">
    <location>
        <begin position="119"/>
        <end position="140"/>
    </location>
</feature>
<feature type="transmembrane region" description="Helical" evidence="1">
    <location>
        <begin position="21"/>
        <end position="41"/>
    </location>
</feature>
<feature type="transmembrane region" description="Helical" evidence="1">
    <location>
        <begin position="202"/>
        <end position="221"/>
    </location>
</feature>
<evidence type="ECO:0000256" key="1">
    <source>
        <dbReference type="SAM" id="Phobius"/>
    </source>
</evidence>
<feature type="transmembrane region" description="Helical" evidence="1">
    <location>
        <begin position="47"/>
        <end position="68"/>
    </location>
</feature>
<name>A0A8J2UGN2_9BACT</name>
<reference evidence="2" key="2">
    <citation type="submission" date="2020-09" db="EMBL/GenBank/DDBJ databases">
        <authorList>
            <person name="Sun Q."/>
            <person name="Zhou Y."/>
        </authorList>
    </citation>
    <scope>NUCLEOTIDE SEQUENCE</scope>
    <source>
        <strain evidence="2">CGMCC 1.15448</strain>
    </source>
</reference>
<sequence>MTTLSFSSTHFRKYFFLRTEIDRLLTASILFSSALIAIRMLHTGTTLFLWLLWNLFLAYIPYAISTWLTNRQGKGLSRAFSLLMGIVWLLFLPNTFYILTDLYHLHDSRHPLAPEWLDLALIFSCAWNGLLLGVLSLRHMEKLLWPDTRTNWLFLIPLMALNALGIYTGRYLRYNSWDILSNPFQLITDIARMIIHPLRNQYAWDMIACYTILLLFIYSMMKKIGHALS</sequence>
<dbReference type="InterPro" id="IPR009793">
    <property type="entry name" value="DUF1361"/>
</dbReference>
<comment type="caution">
    <text evidence="2">The sequence shown here is derived from an EMBL/GenBank/DDBJ whole genome shotgun (WGS) entry which is preliminary data.</text>
</comment>
<keyword evidence="1" id="KW-0472">Membrane</keyword>
<keyword evidence="3" id="KW-1185">Reference proteome</keyword>
<proteinExistence type="predicted"/>
<accession>A0A8J2UGN2</accession>
<keyword evidence="1" id="KW-1133">Transmembrane helix</keyword>
<protein>
    <submittedName>
        <fullName evidence="2">Membrane protein</fullName>
    </submittedName>
</protein>
<feature type="transmembrane region" description="Helical" evidence="1">
    <location>
        <begin position="80"/>
        <end position="99"/>
    </location>
</feature>
<dbReference type="AlphaFoldDB" id="A0A8J2UGN2"/>
<keyword evidence="1" id="KW-0812">Transmembrane</keyword>
<evidence type="ECO:0000313" key="2">
    <source>
        <dbReference type="EMBL" id="GGB14148.1"/>
    </source>
</evidence>
<reference evidence="2" key="1">
    <citation type="journal article" date="2014" name="Int. J. Syst. Evol. Microbiol.">
        <title>Complete genome sequence of Corynebacterium casei LMG S-19264T (=DSM 44701T), isolated from a smear-ripened cheese.</title>
        <authorList>
            <consortium name="US DOE Joint Genome Institute (JGI-PGF)"/>
            <person name="Walter F."/>
            <person name="Albersmeier A."/>
            <person name="Kalinowski J."/>
            <person name="Ruckert C."/>
        </authorList>
    </citation>
    <scope>NUCLEOTIDE SEQUENCE</scope>
    <source>
        <strain evidence="2">CGMCC 1.15448</strain>
    </source>
</reference>
<feature type="transmembrane region" description="Helical" evidence="1">
    <location>
        <begin position="152"/>
        <end position="172"/>
    </location>
</feature>
<dbReference type="RefSeq" id="WP_188935486.1">
    <property type="nucleotide sequence ID" value="NZ_BMJC01000004.1"/>
</dbReference>
<evidence type="ECO:0000313" key="3">
    <source>
        <dbReference type="Proteomes" id="UP000607559"/>
    </source>
</evidence>
<gene>
    <name evidence="2" type="ORF">GCM10011511_42380</name>
</gene>
<dbReference type="EMBL" id="BMJC01000004">
    <property type="protein sequence ID" value="GGB14148.1"/>
    <property type="molecule type" value="Genomic_DNA"/>
</dbReference>